<dbReference type="PANTHER" id="PTHR35866:SF1">
    <property type="entry name" value="YKGJ FAMILY CYSTEINE CLUSTER PROTEIN"/>
    <property type="match status" value="1"/>
</dbReference>
<dbReference type="AlphaFoldDB" id="A0A5B9DG39"/>
<organism evidence="1 2">
    <name type="scientific">Promethearchaeum syntrophicum</name>
    <dbReference type="NCBI Taxonomy" id="2594042"/>
    <lineage>
        <taxon>Archaea</taxon>
        <taxon>Promethearchaeati</taxon>
        <taxon>Promethearchaeota</taxon>
        <taxon>Promethearchaeia</taxon>
        <taxon>Promethearchaeales</taxon>
        <taxon>Promethearchaeaceae</taxon>
        <taxon>Promethearchaeum</taxon>
    </lineage>
</organism>
<protein>
    <submittedName>
        <fullName evidence="1">YkgJ family cysteine cluster protein</fullName>
    </submittedName>
</protein>
<dbReference type="GeneID" id="41331505"/>
<dbReference type="KEGG" id="psyt:DSAG12_03534"/>
<dbReference type="GO" id="GO:0008168">
    <property type="term" value="F:methyltransferase activity"/>
    <property type="evidence" value="ECO:0007669"/>
    <property type="project" value="UniProtKB-KW"/>
</dbReference>
<dbReference type="EMBL" id="CP042905">
    <property type="protein sequence ID" value="QEE17696.1"/>
    <property type="molecule type" value="Genomic_DNA"/>
</dbReference>
<dbReference type="Proteomes" id="UP000321408">
    <property type="component" value="Chromosome"/>
</dbReference>
<gene>
    <name evidence="1" type="ORF">DSAG12_03534</name>
</gene>
<proteinExistence type="predicted"/>
<evidence type="ECO:0000313" key="2">
    <source>
        <dbReference type="Proteomes" id="UP000321408"/>
    </source>
</evidence>
<reference evidence="1 2" key="2">
    <citation type="journal article" date="2024" name="Int. J. Syst. Evol. Microbiol.">
        <title>Promethearchaeum syntrophicum gen. nov., sp. nov., an anaerobic, obligately syntrophic archaeon, the first isolate of the lineage 'Asgard' archaea, and proposal of the new archaeal phylum Promethearchaeota phyl. nov. and kingdom Promethearchaeati regn. nov.</title>
        <authorList>
            <person name="Imachi H."/>
            <person name="Nobu M.K."/>
            <person name="Kato S."/>
            <person name="Takaki Y."/>
            <person name="Miyazaki M."/>
            <person name="Miyata M."/>
            <person name="Ogawara M."/>
            <person name="Saito Y."/>
            <person name="Sakai S."/>
            <person name="Tahara Y.O."/>
            <person name="Takano Y."/>
            <person name="Tasumi E."/>
            <person name="Uematsu K."/>
            <person name="Yoshimura T."/>
            <person name="Itoh T."/>
            <person name="Ohkuma M."/>
            <person name="Takai K."/>
        </authorList>
    </citation>
    <scope>NUCLEOTIDE SEQUENCE [LARGE SCALE GENOMIC DNA]</scope>
    <source>
        <strain evidence="1 2">MK-D1</strain>
    </source>
</reference>
<name>A0A5B9DG39_9ARCH</name>
<keyword evidence="2" id="KW-1185">Reference proteome</keyword>
<evidence type="ECO:0000313" key="1">
    <source>
        <dbReference type="EMBL" id="QEE17696.1"/>
    </source>
</evidence>
<accession>A0A5B9DG39</accession>
<dbReference type="GO" id="GO:0032259">
    <property type="term" value="P:methylation"/>
    <property type="evidence" value="ECO:0007669"/>
    <property type="project" value="UniProtKB-KW"/>
</dbReference>
<dbReference type="RefSeq" id="WP_147664584.1">
    <property type="nucleotide sequence ID" value="NZ_CP042905.2"/>
</dbReference>
<sequence>MTKENNIELEDYLNSWLDQMMEVYGGILKEWEEFDIVKPVPGAHVEFNCNNCGKCCEFVNHWVWVYPSDMVKWLQNLNSEKIIPLLLGTLFPVQDYDDVIGYGLPSQKAIYEKFNQFIKLHKKSKHKQIVLKSILKKIAQINSTFNKNSDYCIFYNANSDQHCLIYDFRPIQCQVFPLDYPQFTSIEIPENLKNKYGTFKDDNEDLPVCPKETYTNGDPLKGIMVSEDERDLVAMEKANYLTSYVTKDWQDTDISEILIEIFSKEILKLVEEKNVRKP</sequence>
<dbReference type="OrthoDB" id="36424at2157"/>
<reference evidence="1 2" key="1">
    <citation type="journal article" date="2020" name="Nature">
        <title>Isolation of an archaeon at the prokaryote-eukaryote interface.</title>
        <authorList>
            <person name="Imachi H."/>
            <person name="Nobu M.K."/>
            <person name="Nakahara N."/>
            <person name="Morono Y."/>
            <person name="Ogawara M."/>
            <person name="Takaki Y."/>
            <person name="Takano Y."/>
            <person name="Uematsu K."/>
            <person name="Ikuta T."/>
            <person name="Ito M."/>
            <person name="Matsui Y."/>
            <person name="Miyazaki M."/>
            <person name="Murata K."/>
            <person name="Saito Y."/>
            <person name="Sakai S."/>
            <person name="Song C."/>
            <person name="Tasumi E."/>
            <person name="Yamanaka Y."/>
            <person name="Yamaguchi T."/>
            <person name="Kamagata Y."/>
            <person name="Tamaki H."/>
            <person name="Takai K."/>
        </authorList>
    </citation>
    <scope>NUCLEOTIDE SEQUENCE [LARGE SCALE GENOMIC DNA]</scope>
    <source>
        <strain evidence="1 2">MK-D1</strain>
    </source>
</reference>
<dbReference type="PANTHER" id="PTHR35866">
    <property type="entry name" value="PUTATIVE-RELATED"/>
    <property type="match status" value="1"/>
</dbReference>